<evidence type="ECO:0000256" key="3">
    <source>
        <dbReference type="SAM" id="MobiDB-lite"/>
    </source>
</evidence>
<dbReference type="AlphaFoldDB" id="A0A8D8CKN7"/>
<dbReference type="InterPro" id="IPR050342">
    <property type="entry name" value="HMGB"/>
</dbReference>
<evidence type="ECO:0000313" key="5">
    <source>
        <dbReference type="EMBL" id="CAG6493015.1"/>
    </source>
</evidence>
<dbReference type="GO" id="GO:0003677">
    <property type="term" value="F:DNA binding"/>
    <property type="evidence" value="ECO:0007669"/>
    <property type="project" value="UniProtKB-UniRule"/>
</dbReference>
<dbReference type="PROSITE" id="PS50118">
    <property type="entry name" value="HMG_BOX_2"/>
    <property type="match status" value="2"/>
</dbReference>
<reference evidence="5" key="1">
    <citation type="submission" date="2021-05" db="EMBL/GenBank/DDBJ databases">
        <authorList>
            <person name="Alioto T."/>
            <person name="Alioto T."/>
            <person name="Gomez Garrido J."/>
        </authorList>
    </citation>
    <scope>NUCLEOTIDE SEQUENCE</scope>
</reference>
<dbReference type="SUPFAM" id="SSF47095">
    <property type="entry name" value="HMG-box"/>
    <property type="match status" value="2"/>
</dbReference>
<feature type="region of interest" description="Disordered" evidence="3">
    <location>
        <begin position="119"/>
        <end position="151"/>
    </location>
</feature>
<dbReference type="InterPro" id="IPR036910">
    <property type="entry name" value="HMG_box_dom_sf"/>
</dbReference>
<feature type="domain" description="HMG box" evidence="4">
    <location>
        <begin position="46"/>
        <end position="114"/>
    </location>
</feature>
<dbReference type="Pfam" id="PF00505">
    <property type="entry name" value="HMG_box"/>
    <property type="match status" value="2"/>
</dbReference>
<feature type="DNA-binding region" description="HMG box" evidence="2">
    <location>
        <begin position="151"/>
        <end position="216"/>
    </location>
</feature>
<dbReference type="PANTHER" id="PTHR48112">
    <property type="entry name" value="HIGH MOBILITY GROUP PROTEIN DSP1"/>
    <property type="match status" value="1"/>
</dbReference>
<proteinExistence type="predicted"/>
<name>A0A8D8CKN7_CULPI</name>
<evidence type="ECO:0000259" key="4">
    <source>
        <dbReference type="PROSITE" id="PS50118"/>
    </source>
</evidence>
<dbReference type="InterPro" id="IPR009071">
    <property type="entry name" value="HMG_box_dom"/>
</dbReference>
<organism evidence="5">
    <name type="scientific">Culex pipiens</name>
    <name type="common">House mosquito</name>
    <dbReference type="NCBI Taxonomy" id="7175"/>
    <lineage>
        <taxon>Eukaryota</taxon>
        <taxon>Metazoa</taxon>
        <taxon>Ecdysozoa</taxon>
        <taxon>Arthropoda</taxon>
        <taxon>Hexapoda</taxon>
        <taxon>Insecta</taxon>
        <taxon>Pterygota</taxon>
        <taxon>Neoptera</taxon>
        <taxon>Endopterygota</taxon>
        <taxon>Diptera</taxon>
        <taxon>Nematocera</taxon>
        <taxon>Culicoidea</taxon>
        <taxon>Culicidae</taxon>
        <taxon>Culicinae</taxon>
        <taxon>Culicini</taxon>
        <taxon>Culex</taxon>
        <taxon>Culex</taxon>
    </lineage>
</organism>
<feature type="region of interest" description="Disordered" evidence="3">
    <location>
        <begin position="236"/>
        <end position="261"/>
    </location>
</feature>
<dbReference type="Gene3D" id="1.10.30.10">
    <property type="entry name" value="High mobility group box domain"/>
    <property type="match status" value="2"/>
</dbReference>
<dbReference type="SMART" id="SM00398">
    <property type="entry name" value="HMG"/>
    <property type="match status" value="2"/>
</dbReference>
<sequence length="261" mass="29829">MQMSVLSRLFSSTRLWTTNIRSPALYSGLKTSAAGGGETSTLPVKPKRPVNAYIRFLQSIRPALKSKNPKASPTEISKLAAAQWQVLDLANKSKLEVEYKKDQAVWLQQNAKYLSQLTDEQKEEIRQSRVEKSEEKAKREHRKRVKDLGKPKRPLNGFLLYCQDQKPKNLTRDENRSQIKFLSEQWSKLSETQKEPYQRRAADAVAKYREEMLKWEEKMIAQDNMDVVRRKNVLIPPPAKDAAPPTKSSKAAAAAAKPRPQ</sequence>
<dbReference type="GO" id="GO:0005634">
    <property type="term" value="C:nucleus"/>
    <property type="evidence" value="ECO:0007669"/>
    <property type="project" value="UniProtKB-UniRule"/>
</dbReference>
<dbReference type="GO" id="GO:0006357">
    <property type="term" value="P:regulation of transcription by RNA polymerase II"/>
    <property type="evidence" value="ECO:0007669"/>
    <property type="project" value="TreeGrafter"/>
</dbReference>
<feature type="compositionally biased region" description="Low complexity" evidence="3">
    <location>
        <begin position="240"/>
        <end position="261"/>
    </location>
</feature>
<feature type="DNA-binding region" description="HMG box" evidence="2">
    <location>
        <begin position="46"/>
        <end position="114"/>
    </location>
</feature>
<keyword evidence="2" id="KW-0539">Nucleus</keyword>
<feature type="domain" description="HMG box" evidence="4">
    <location>
        <begin position="151"/>
        <end position="216"/>
    </location>
</feature>
<feature type="compositionally biased region" description="Basic and acidic residues" evidence="3">
    <location>
        <begin position="119"/>
        <end position="138"/>
    </location>
</feature>
<evidence type="ECO:0000256" key="2">
    <source>
        <dbReference type="PROSITE-ProRule" id="PRU00267"/>
    </source>
</evidence>
<dbReference type="PANTHER" id="PTHR48112:SF22">
    <property type="entry name" value="MITOCHONDRIAL TRANSCRIPTION FACTOR A, ISOFORM B"/>
    <property type="match status" value="1"/>
</dbReference>
<keyword evidence="1 2" id="KW-0238">DNA-binding</keyword>
<protein>
    <submittedName>
        <fullName evidence="5">Transcription factor A, mitochondrial</fullName>
    </submittedName>
</protein>
<evidence type="ECO:0000256" key="1">
    <source>
        <dbReference type="ARBA" id="ARBA00023125"/>
    </source>
</evidence>
<accession>A0A8D8CKN7</accession>
<dbReference type="EMBL" id="HBUE01122441">
    <property type="protein sequence ID" value="CAG6493015.1"/>
    <property type="molecule type" value="Transcribed_RNA"/>
</dbReference>